<keyword evidence="4" id="KW-1185">Reference proteome</keyword>
<feature type="compositionally biased region" description="Gly residues" evidence="1">
    <location>
        <begin position="247"/>
        <end position="259"/>
    </location>
</feature>
<feature type="compositionally biased region" description="Low complexity" evidence="1">
    <location>
        <begin position="235"/>
        <end position="246"/>
    </location>
</feature>
<keyword evidence="2" id="KW-1133">Transmembrane helix</keyword>
<dbReference type="Proteomes" id="UP001501563">
    <property type="component" value="Unassembled WGS sequence"/>
</dbReference>
<evidence type="ECO:0000313" key="3">
    <source>
        <dbReference type="EMBL" id="GAA3873224.1"/>
    </source>
</evidence>
<feature type="compositionally biased region" description="Basic and acidic residues" evidence="1">
    <location>
        <begin position="51"/>
        <end position="66"/>
    </location>
</feature>
<protein>
    <recommendedName>
        <fullName evidence="5">DUF4232 domain-containing protein</fullName>
    </recommendedName>
</protein>
<feature type="compositionally biased region" description="Basic and acidic residues" evidence="1">
    <location>
        <begin position="90"/>
        <end position="119"/>
    </location>
</feature>
<accession>A0ABP7KDC8</accession>
<reference evidence="4" key="1">
    <citation type="journal article" date="2019" name="Int. J. Syst. Evol. Microbiol.">
        <title>The Global Catalogue of Microorganisms (GCM) 10K type strain sequencing project: providing services to taxonomists for standard genome sequencing and annotation.</title>
        <authorList>
            <consortium name="The Broad Institute Genomics Platform"/>
            <consortium name="The Broad Institute Genome Sequencing Center for Infectious Disease"/>
            <person name="Wu L."/>
            <person name="Ma J."/>
        </authorList>
    </citation>
    <scope>NUCLEOTIDE SEQUENCE [LARGE SCALE GENOMIC DNA]</scope>
    <source>
        <strain evidence="4">JCM 16578</strain>
    </source>
</reference>
<gene>
    <name evidence="3" type="ORF">GCM10022207_43500</name>
</gene>
<name>A0ABP7KDC8_9ACTN</name>
<evidence type="ECO:0008006" key="5">
    <source>
        <dbReference type="Google" id="ProtNLM"/>
    </source>
</evidence>
<evidence type="ECO:0000313" key="4">
    <source>
        <dbReference type="Proteomes" id="UP001501563"/>
    </source>
</evidence>
<feature type="transmembrane region" description="Helical" evidence="2">
    <location>
        <begin position="203"/>
        <end position="222"/>
    </location>
</feature>
<dbReference type="EMBL" id="BAAAZA010000011">
    <property type="protein sequence ID" value="GAA3873224.1"/>
    <property type="molecule type" value="Genomic_DNA"/>
</dbReference>
<proteinExistence type="predicted"/>
<keyword evidence="2" id="KW-0472">Membrane</keyword>
<feature type="region of interest" description="Disordered" evidence="1">
    <location>
        <begin position="233"/>
        <end position="301"/>
    </location>
</feature>
<dbReference type="RefSeq" id="WP_345550290.1">
    <property type="nucleotide sequence ID" value="NZ_BAAAZA010000011.1"/>
</dbReference>
<feature type="compositionally biased region" description="Low complexity" evidence="1">
    <location>
        <begin position="421"/>
        <end position="440"/>
    </location>
</feature>
<feature type="compositionally biased region" description="Basic and acidic residues" evidence="1">
    <location>
        <begin position="16"/>
        <end position="34"/>
    </location>
</feature>
<feature type="compositionally biased region" description="Low complexity" evidence="1">
    <location>
        <begin position="150"/>
        <end position="160"/>
    </location>
</feature>
<organism evidence="3 4">
    <name type="scientific">Streptomyces lannensis</name>
    <dbReference type="NCBI Taxonomy" id="766498"/>
    <lineage>
        <taxon>Bacteria</taxon>
        <taxon>Bacillati</taxon>
        <taxon>Actinomycetota</taxon>
        <taxon>Actinomycetes</taxon>
        <taxon>Kitasatosporales</taxon>
        <taxon>Streptomycetaceae</taxon>
        <taxon>Streptomyces</taxon>
    </lineage>
</organism>
<sequence>MSKHDERRGASWGSDAQHRHEPYEWHQPTDRTEPHEDDQDQHAGNGTVNHRPKDQDRREPGPDHAAADATAGDHSVPGPGGVDGGDDTDADRPGAERETSGADDEGPRTDRHGPGRDRLMAALEGLGRDDLGSGVSGTDRTASNGGGAATGPEPEAAPEGLAEDELALRRMLQQAVSEIEPRDGSLTRLRRAVPARRARKRQAVVGMAAAALFIGTAIPALVHVSNATGSNADPSIAGQASQAQGGTSQGKGPDGGSSGAAGTAGTAKDKGGNGQKDKGDKGKGVGAGATGEVDPSVSAGSAPACTVDQLGDATATAGAPDSTGAIYGTFRVANTSTASCTVAGAGNVTTVAQGAADPSKVSVVNHVVGDPATALPDPTQEVTSVVLKPGTAYDVKFAWVPSQTCPTQGGNPGNPSPNPSPSDTATTGSGSTTDGTLGTAPQLMTEDGVADGSVAVTNTPVTGSAASTATIPNACAGTVYRTGILLPTS</sequence>
<keyword evidence="2" id="KW-0812">Transmembrane</keyword>
<feature type="compositionally biased region" description="Low complexity" evidence="1">
    <location>
        <begin position="67"/>
        <end position="77"/>
    </location>
</feature>
<comment type="caution">
    <text evidence="3">The sequence shown here is derived from an EMBL/GenBank/DDBJ whole genome shotgun (WGS) entry which is preliminary data.</text>
</comment>
<feature type="region of interest" description="Disordered" evidence="1">
    <location>
        <begin position="404"/>
        <end position="443"/>
    </location>
</feature>
<feature type="region of interest" description="Disordered" evidence="1">
    <location>
        <begin position="1"/>
        <end position="162"/>
    </location>
</feature>
<evidence type="ECO:0000256" key="2">
    <source>
        <dbReference type="SAM" id="Phobius"/>
    </source>
</evidence>
<feature type="compositionally biased region" description="Basic and acidic residues" evidence="1">
    <location>
        <begin position="267"/>
        <end position="283"/>
    </location>
</feature>
<evidence type="ECO:0000256" key="1">
    <source>
        <dbReference type="SAM" id="MobiDB-lite"/>
    </source>
</evidence>